<dbReference type="Pfam" id="PF13744">
    <property type="entry name" value="HTH_37"/>
    <property type="match status" value="1"/>
</dbReference>
<reference evidence="2 3" key="1">
    <citation type="submission" date="2020-08" db="EMBL/GenBank/DDBJ databases">
        <title>Genomic Encyclopedia of Type Strains, Phase IV (KMG-V): Genome sequencing to study the core and pangenomes of soil and plant-associated prokaryotes.</title>
        <authorList>
            <person name="Whitman W."/>
        </authorList>
    </citation>
    <scope>NUCLEOTIDE SEQUENCE [LARGE SCALE GENOMIC DNA]</scope>
    <source>
        <strain evidence="2 3">X5P3</strain>
    </source>
</reference>
<dbReference type="InterPro" id="IPR039554">
    <property type="entry name" value="HigA2-like_HTH"/>
</dbReference>
<dbReference type="Proteomes" id="UP000584867">
    <property type="component" value="Unassembled WGS sequence"/>
</dbReference>
<name>A0A7W7ZNY8_9BACT</name>
<evidence type="ECO:0000259" key="1">
    <source>
        <dbReference type="PROSITE" id="PS50943"/>
    </source>
</evidence>
<keyword evidence="2" id="KW-0238">DNA-binding</keyword>
<evidence type="ECO:0000313" key="3">
    <source>
        <dbReference type="Proteomes" id="UP000584867"/>
    </source>
</evidence>
<dbReference type="PROSITE" id="PS50943">
    <property type="entry name" value="HTH_CROC1"/>
    <property type="match status" value="1"/>
</dbReference>
<gene>
    <name evidence="2" type="ORF">HDF15_001739</name>
</gene>
<dbReference type="AlphaFoldDB" id="A0A7W7ZNY8"/>
<dbReference type="Gene3D" id="1.10.260.40">
    <property type="entry name" value="lambda repressor-like DNA-binding domains"/>
    <property type="match status" value="1"/>
</dbReference>
<proteinExistence type="predicted"/>
<dbReference type="InterPro" id="IPR010982">
    <property type="entry name" value="Lambda_DNA-bd_dom_sf"/>
</dbReference>
<dbReference type="EMBL" id="JACHIO010000006">
    <property type="protein sequence ID" value="MBB5063397.1"/>
    <property type="molecule type" value="Genomic_DNA"/>
</dbReference>
<dbReference type="SUPFAM" id="SSF47413">
    <property type="entry name" value="lambda repressor-like DNA-binding domains"/>
    <property type="match status" value="1"/>
</dbReference>
<evidence type="ECO:0000313" key="2">
    <source>
        <dbReference type="EMBL" id="MBB5063397.1"/>
    </source>
</evidence>
<dbReference type="InterPro" id="IPR001387">
    <property type="entry name" value="Cro/C1-type_HTH"/>
</dbReference>
<organism evidence="2 3">
    <name type="scientific">Granulicella mallensis</name>
    <dbReference type="NCBI Taxonomy" id="940614"/>
    <lineage>
        <taxon>Bacteria</taxon>
        <taxon>Pseudomonadati</taxon>
        <taxon>Acidobacteriota</taxon>
        <taxon>Terriglobia</taxon>
        <taxon>Terriglobales</taxon>
        <taxon>Acidobacteriaceae</taxon>
        <taxon>Granulicella</taxon>
    </lineage>
</organism>
<accession>A0A7W7ZNY8</accession>
<sequence length="99" mass="11170">MKVVEEPLVIEEFESVWDALGFSPQEAANLQARSKLMLQLRTIIREHGWTQVVAAKRCGVSQSWINDLLRGKIDKFSIDALINMATALGRRVDFELKAA</sequence>
<dbReference type="GO" id="GO:0003677">
    <property type="term" value="F:DNA binding"/>
    <property type="evidence" value="ECO:0007669"/>
    <property type="project" value="UniProtKB-KW"/>
</dbReference>
<dbReference type="SMART" id="SM00530">
    <property type="entry name" value="HTH_XRE"/>
    <property type="match status" value="1"/>
</dbReference>
<feature type="domain" description="HTH cro/C1-type" evidence="1">
    <location>
        <begin position="40"/>
        <end position="96"/>
    </location>
</feature>
<dbReference type="CDD" id="cd00093">
    <property type="entry name" value="HTH_XRE"/>
    <property type="match status" value="1"/>
</dbReference>
<dbReference type="RefSeq" id="WP_311733063.1">
    <property type="nucleotide sequence ID" value="NZ_JACHIO010000006.1"/>
</dbReference>
<comment type="caution">
    <text evidence="2">The sequence shown here is derived from an EMBL/GenBank/DDBJ whole genome shotgun (WGS) entry which is preliminary data.</text>
</comment>
<protein>
    <submittedName>
        <fullName evidence="2">Putative XRE-type DNA-binding protein</fullName>
    </submittedName>
</protein>